<feature type="region of interest" description="Disordered" evidence="1">
    <location>
        <begin position="1"/>
        <end position="50"/>
    </location>
</feature>
<dbReference type="InParanoid" id="A0A152A764"/>
<evidence type="ECO:0000313" key="2">
    <source>
        <dbReference type="EMBL" id="KYR01961.1"/>
    </source>
</evidence>
<name>A0A152A764_TIELA</name>
<feature type="region of interest" description="Disordered" evidence="1">
    <location>
        <begin position="211"/>
        <end position="256"/>
    </location>
</feature>
<feature type="compositionally biased region" description="Low complexity" evidence="1">
    <location>
        <begin position="31"/>
        <end position="45"/>
    </location>
</feature>
<feature type="compositionally biased region" description="Low complexity" evidence="1">
    <location>
        <begin position="572"/>
        <end position="596"/>
    </location>
</feature>
<feature type="compositionally biased region" description="Acidic residues" evidence="1">
    <location>
        <begin position="211"/>
        <end position="221"/>
    </location>
</feature>
<evidence type="ECO:0000256" key="1">
    <source>
        <dbReference type="SAM" id="MobiDB-lite"/>
    </source>
</evidence>
<keyword evidence="3" id="KW-1185">Reference proteome</keyword>
<feature type="compositionally biased region" description="Polar residues" evidence="1">
    <location>
        <begin position="75"/>
        <end position="97"/>
    </location>
</feature>
<gene>
    <name evidence="2" type="ORF">DLAC_00752</name>
</gene>
<dbReference type="EMBL" id="LODT01000004">
    <property type="protein sequence ID" value="KYR01961.1"/>
    <property type="molecule type" value="Genomic_DNA"/>
</dbReference>
<evidence type="ECO:0008006" key="4">
    <source>
        <dbReference type="Google" id="ProtNLM"/>
    </source>
</evidence>
<dbReference type="AlphaFoldDB" id="A0A152A764"/>
<feature type="compositionally biased region" description="Polar residues" evidence="1">
    <location>
        <begin position="553"/>
        <end position="571"/>
    </location>
</feature>
<dbReference type="Proteomes" id="UP000076078">
    <property type="component" value="Unassembled WGS sequence"/>
</dbReference>
<dbReference type="OrthoDB" id="20904at2759"/>
<comment type="caution">
    <text evidence="2">The sequence shown here is derived from an EMBL/GenBank/DDBJ whole genome shotgun (WGS) entry which is preliminary data.</text>
</comment>
<feature type="region of interest" description="Disordered" evidence="1">
    <location>
        <begin position="352"/>
        <end position="372"/>
    </location>
</feature>
<feature type="compositionally biased region" description="Basic and acidic residues" evidence="1">
    <location>
        <begin position="362"/>
        <end position="372"/>
    </location>
</feature>
<protein>
    <recommendedName>
        <fullName evidence="4">CUE domain-containing protein</fullName>
    </recommendedName>
</protein>
<feature type="region of interest" description="Disordered" evidence="1">
    <location>
        <begin position="510"/>
        <end position="596"/>
    </location>
</feature>
<organism evidence="2 3">
    <name type="scientific">Tieghemostelium lacteum</name>
    <name type="common">Slime mold</name>
    <name type="synonym">Dictyostelium lacteum</name>
    <dbReference type="NCBI Taxonomy" id="361077"/>
    <lineage>
        <taxon>Eukaryota</taxon>
        <taxon>Amoebozoa</taxon>
        <taxon>Evosea</taxon>
        <taxon>Eumycetozoa</taxon>
        <taxon>Dictyostelia</taxon>
        <taxon>Dictyosteliales</taxon>
        <taxon>Raperosteliaceae</taxon>
        <taxon>Tieghemostelium</taxon>
    </lineage>
</organism>
<sequence>MINPNEMEQQEEQQQQQQSTTTEDKKDNDMSDSVVNSSSGNADSGLTFPTLPSGGGAPFKMAMSGISFPSIPTKPGSTASTSPTSNTVFTSGNGTAPTRFNPYVGANNTTHLSFKERFDIVEVVVSMFPLLKDDSMVYTLLNKSNWVVEQCINDLQKRHDMLERKQKNKDEMIKNLLPSSMKDDDSGDKDYEFEDEEDLIEELNEDIEDEVDEDELLDSSIEDNPKLTMKPSTLNTSEDSSMMTDISSHPTQPTTKPIKMGFGSVDMTLSPGQGGNSALSFSRYPKLKEDIQTLRDIFGTTYHDFELKSFYIACGGNLEVVIDQLVNDQIRNSANIKGVANNGAGLVSNVNGNTVTEQPVSEPRKPITERLSEEEKRTIQLQLIEEQEKLEKKFSDKKKNDTKNHPTKKTFTQPEIVKELKDLFGSTVDEGVIEWVAYRCDYDLGSSVTQLVDLKHNSLLKKGSLEPPKVDQATQMNIQKNLDVLGKQNLASVGINIDNFAEEMSKKLQANDSTDSLKPIPTNNNNNLFFNNPNNNTTTTTTTTTSTLTNFNMNPLSPLQSPTNLPSNTVKNTSSPPTISFPSSFSYSSNSTDKPK</sequence>
<proteinExistence type="predicted"/>
<feature type="compositionally biased region" description="Polar residues" evidence="1">
    <location>
        <begin position="230"/>
        <end position="255"/>
    </location>
</feature>
<dbReference type="FunCoup" id="A0A152A764">
    <property type="interactions" value="738"/>
</dbReference>
<evidence type="ECO:0000313" key="3">
    <source>
        <dbReference type="Proteomes" id="UP000076078"/>
    </source>
</evidence>
<accession>A0A152A764</accession>
<reference evidence="2 3" key="1">
    <citation type="submission" date="2015-12" db="EMBL/GenBank/DDBJ databases">
        <title>Dictyostelia acquired genes for synthesis and detection of signals that induce cell-type specialization by lateral gene transfer from prokaryotes.</title>
        <authorList>
            <person name="Gloeckner G."/>
            <person name="Schaap P."/>
        </authorList>
    </citation>
    <scope>NUCLEOTIDE SEQUENCE [LARGE SCALE GENOMIC DNA]</scope>
    <source>
        <strain evidence="2 3">TK</strain>
    </source>
</reference>
<feature type="region of interest" description="Disordered" evidence="1">
    <location>
        <begin position="70"/>
        <end position="97"/>
    </location>
</feature>
<feature type="compositionally biased region" description="Low complexity" evidence="1">
    <location>
        <begin position="521"/>
        <end position="552"/>
    </location>
</feature>